<dbReference type="EMBL" id="MU827832">
    <property type="protein sequence ID" value="KAJ7320932.1"/>
    <property type="molecule type" value="Genomic_DNA"/>
</dbReference>
<dbReference type="InterPro" id="IPR000082">
    <property type="entry name" value="SEA_dom"/>
</dbReference>
<sequence>MDAIFANESGYKSTRLTDVRCGSVIVDLELKFSSTVTEREVIAILRNADAAKNGMLGEFIVNASSIVGTRPEDTSTTTAATTTHTSSSD</sequence>
<accession>A0A9W9Y7P1</accession>
<dbReference type="Proteomes" id="UP001163046">
    <property type="component" value="Unassembled WGS sequence"/>
</dbReference>
<organism evidence="3 4">
    <name type="scientific">Desmophyllum pertusum</name>
    <dbReference type="NCBI Taxonomy" id="174260"/>
    <lineage>
        <taxon>Eukaryota</taxon>
        <taxon>Metazoa</taxon>
        <taxon>Cnidaria</taxon>
        <taxon>Anthozoa</taxon>
        <taxon>Hexacorallia</taxon>
        <taxon>Scleractinia</taxon>
        <taxon>Caryophylliina</taxon>
        <taxon>Caryophylliidae</taxon>
        <taxon>Desmophyllum</taxon>
    </lineage>
</organism>
<dbReference type="PROSITE" id="PS50024">
    <property type="entry name" value="SEA"/>
    <property type="match status" value="1"/>
</dbReference>
<evidence type="ECO:0000313" key="3">
    <source>
        <dbReference type="EMBL" id="KAJ7320932.1"/>
    </source>
</evidence>
<feature type="domain" description="SEA" evidence="2">
    <location>
        <begin position="1"/>
        <end position="73"/>
    </location>
</feature>
<gene>
    <name evidence="3" type="ORF">OS493_035726</name>
</gene>
<dbReference type="AlphaFoldDB" id="A0A9W9Y7P1"/>
<evidence type="ECO:0000256" key="1">
    <source>
        <dbReference type="SAM" id="MobiDB-lite"/>
    </source>
</evidence>
<feature type="region of interest" description="Disordered" evidence="1">
    <location>
        <begin position="69"/>
        <end position="89"/>
    </location>
</feature>
<proteinExistence type="predicted"/>
<comment type="caution">
    <text evidence="3">The sequence shown here is derived from an EMBL/GenBank/DDBJ whole genome shotgun (WGS) entry which is preliminary data.</text>
</comment>
<evidence type="ECO:0000313" key="4">
    <source>
        <dbReference type="Proteomes" id="UP001163046"/>
    </source>
</evidence>
<feature type="non-terminal residue" evidence="3">
    <location>
        <position position="89"/>
    </location>
</feature>
<name>A0A9W9Y7P1_9CNID</name>
<evidence type="ECO:0000259" key="2">
    <source>
        <dbReference type="PROSITE" id="PS50024"/>
    </source>
</evidence>
<keyword evidence="4" id="KW-1185">Reference proteome</keyword>
<protein>
    <recommendedName>
        <fullName evidence="2">SEA domain-containing protein</fullName>
    </recommendedName>
</protein>
<feature type="compositionally biased region" description="Low complexity" evidence="1">
    <location>
        <begin position="74"/>
        <end position="89"/>
    </location>
</feature>
<reference evidence="3" key="1">
    <citation type="submission" date="2023-01" db="EMBL/GenBank/DDBJ databases">
        <title>Genome assembly of the deep-sea coral Lophelia pertusa.</title>
        <authorList>
            <person name="Herrera S."/>
            <person name="Cordes E."/>
        </authorList>
    </citation>
    <scope>NUCLEOTIDE SEQUENCE</scope>
    <source>
        <strain evidence="3">USNM1676648</strain>
        <tissue evidence="3">Polyp</tissue>
    </source>
</reference>